<evidence type="ECO:0000256" key="4">
    <source>
        <dbReference type="ARBA" id="ARBA00022917"/>
    </source>
</evidence>
<dbReference type="Pfam" id="PF25461">
    <property type="entry name" value="Beta-barrel_SelB"/>
    <property type="match status" value="1"/>
</dbReference>
<dbReference type="EMBL" id="JABAHY010000019">
    <property type="protein sequence ID" value="NLS10984.1"/>
    <property type="molecule type" value="Genomic_DNA"/>
</dbReference>
<keyword evidence="9" id="KW-0251">Elongation factor</keyword>
<dbReference type="InterPro" id="IPR027417">
    <property type="entry name" value="P-loop_NTPase"/>
</dbReference>
<dbReference type="GO" id="GO:0001514">
    <property type="term" value="P:selenocysteine incorporation"/>
    <property type="evidence" value="ECO:0007669"/>
    <property type="project" value="InterPro"/>
</dbReference>
<dbReference type="GO" id="GO:0003924">
    <property type="term" value="F:GTPase activity"/>
    <property type="evidence" value="ECO:0007669"/>
    <property type="project" value="InterPro"/>
</dbReference>
<dbReference type="Pfam" id="PF09107">
    <property type="entry name" value="WHD_3rd_SelB"/>
    <property type="match status" value="1"/>
</dbReference>
<evidence type="ECO:0000256" key="3">
    <source>
        <dbReference type="ARBA" id="ARBA00022490"/>
    </source>
</evidence>
<dbReference type="PANTHER" id="PTHR43721:SF11">
    <property type="entry name" value="SELENOCYSTEINE-SPECIFIC ELONGATION FACTOR"/>
    <property type="match status" value="1"/>
</dbReference>
<organism evidence="9 10">
    <name type="scientific">Nesterenkonia sedimenti</name>
    <dbReference type="NCBI Taxonomy" id="1463632"/>
    <lineage>
        <taxon>Bacteria</taxon>
        <taxon>Bacillati</taxon>
        <taxon>Actinomycetota</taxon>
        <taxon>Actinomycetes</taxon>
        <taxon>Micrococcales</taxon>
        <taxon>Micrococcaceae</taxon>
        <taxon>Nesterenkonia</taxon>
    </lineage>
</organism>
<reference evidence="9 10" key="1">
    <citation type="submission" date="2020-04" db="EMBL/GenBank/DDBJ databases">
        <title>Nesterenkonia sp. nov., isolated from marine sediment.</title>
        <authorList>
            <person name="Zhang G."/>
        </authorList>
    </citation>
    <scope>NUCLEOTIDE SEQUENCE [LARGE SCALE GENOMIC DNA]</scope>
    <source>
        <strain evidence="9 10">MY13</strain>
    </source>
</reference>
<dbReference type="GO" id="GO:0003746">
    <property type="term" value="F:translation elongation factor activity"/>
    <property type="evidence" value="ECO:0007669"/>
    <property type="project" value="UniProtKB-KW"/>
</dbReference>
<evidence type="ECO:0000256" key="7">
    <source>
        <dbReference type="ARBA" id="ARBA00031615"/>
    </source>
</evidence>
<evidence type="ECO:0000256" key="6">
    <source>
        <dbReference type="ARBA" id="ARBA00025526"/>
    </source>
</evidence>
<dbReference type="InterPro" id="IPR015191">
    <property type="entry name" value="SelB_WHD4"/>
</dbReference>
<dbReference type="GO" id="GO:0005737">
    <property type="term" value="C:cytoplasm"/>
    <property type="evidence" value="ECO:0007669"/>
    <property type="project" value="UniProtKB-SubCell"/>
</dbReference>
<dbReference type="SUPFAM" id="SSF52540">
    <property type="entry name" value="P-loop containing nucleoside triphosphate hydrolases"/>
    <property type="match status" value="1"/>
</dbReference>
<dbReference type="PANTHER" id="PTHR43721">
    <property type="entry name" value="ELONGATION FACTOR TU-RELATED"/>
    <property type="match status" value="1"/>
</dbReference>
<protein>
    <recommendedName>
        <fullName evidence="2">Selenocysteine-specific elongation factor</fullName>
    </recommendedName>
    <alternativeName>
        <fullName evidence="7">SelB translation factor</fullName>
    </alternativeName>
</protein>
<name>A0A7X8TLV4_9MICC</name>
<evidence type="ECO:0000259" key="8">
    <source>
        <dbReference type="PROSITE" id="PS51722"/>
    </source>
</evidence>
<keyword evidence="5" id="KW-0547">Nucleotide-binding</keyword>
<dbReference type="InterPro" id="IPR004535">
    <property type="entry name" value="Transl_elong_SelB"/>
</dbReference>
<keyword evidence="3" id="KW-0963">Cytoplasm</keyword>
<dbReference type="SUPFAM" id="SSF50447">
    <property type="entry name" value="Translation proteins"/>
    <property type="match status" value="1"/>
</dbReference>
<dbReference type="AlphaFoldDB" id="A0A7X8TLV4"/>
<comment type="subcellular location">
    <subcellularLocation>
        <location evidence="1">Cytoplasm</location>
    </subcellularLocation>
</comment>
<sequence length="595" mass="64006">MYVMATAGHVDHGKSTLVRALTGTEPDRWDEEHRRGLTIDLGFAATTLPSGRVLSFVDVPGHERFLGNMLSGLGPAPMVCFVVAADQGWQAQSSDHRDAIAALGISTGLIVITRADLAPERAPEVLAQTRRELAATGLQNAPAVTISATTGQGLDQLRTTLDDVLAAGNTPSEDEPVRMWVDRAFSLRGAGTVVTGTLAAGRLQREQHLHILGEETDDTVVVRGLQAHGADVDTLTPANRAAVNLRGITTEQLGRGHVLLTPGAWHLTDTVDIRYASGEDFSQTPRHVTVHIGTAAVAARCRPFDAQHGRITLSRRLPLVIGDRLLLRSSAHRTVLTGAEVLDVAPPALARRGDGNRRSATLAGMSSGGDFDEEISRRKAITADMLQRIGYQIPEQLPAGIRRLGDWLVDSEQVNQWVGQLRSITETRLQQDALSAGLSDGAAIDSLQLPDEALLTPLVQEAGLQQSAGRITTVGQQRGLGKAEESVVVLEQELGEQPFNAPEAYRLQELGLGERELAAAERQGRLLRLSGGVILLPSTPALAMRELSSLDQPFTTSAARQVLGTTRRVAIPLLEHLDSRGWTRRVEASLREVVR</sequence>
<dbReference type="Proteomes" id="UP000523139">
    <property type="component" value="Unassembled WGS sequence"/>
</dbReference>
<gene>
    <name evidence="9" type="primary">selB</name>
    <name evidence="9" type="ORF">HGQ17_13465</name>
</gene>
<dbReference type="Gene3D" id="1.10.10.10">
    <property type="entry name" value="Winged helix-like DNA-binding domain superfamily/Winged helix DNA-binding domain"/>
    <property type="match status" value="1"/>
</dbReference>
<dbReference type="PROSITE" id="PS51722">
    <property type="entry name" value="G_TR_2"/>
    <property type="match status" value="1"/>
</dbReference>
<dbReference type="Pfam" id="PF00009">
    <property type="entry name" value="GTP_EFTU"/>
    <property type="match status" value="1"/>
</dbReference>
<dbReference type="Gene3D" id="2.40.30.10">
    <property type="entry name" value="Translation factors"/>
    <property type="match status" value="1"/>
</dbReference>
<dbReference type="SUPFAM" id="SSF46785">
    <property type="entry name" value="Winged helix' DNA-binding domain"/>
    <property type="match status" value="1"/>
</dbReference>
<evidence type="ECO:0000313" key="9">
    <source>
        <dbReference type="EMBL" id="NLS10984.1"/>
    </source>
</evidence>
<dbReference type="Pfam" id="PF03144">
    <property type="entry name" value="GTP_EFTU_D2"/>
    <property type="match status" value="1"/>
</dbReference>
<proteinExistence type="predicted"/>
<evidence type="ECO:0000313" key="10">
    <source>
        <dbReference type="Proteomes" id="UP000523139"/>
    </source>
</evidence>
<dbReference type="GO" id="GO:0003723">
    <property type="term" value="F:RNA binding"/>
    <property type="evidence" value="ECO:0007669"/>
    <property type="project" value="InterPro"/>
</dbReference>
<dbReference type="CDD" id="cd04171">
    <property type="entry name" value="SelB"/>
    <property type="match status" value="1"/>
</dbReference>
<dbReference type="InterPro" id="IPR050055">
    <property type="entry name" value="EF-Tu_GTPase"/>
</dbReference>
<dbReference type="GO" id="GO:0005525">
    <property type="term" value="F:GTP binding"/>
    <property type="evidence" value="ECO:0007669"/>
    <property type="project" value="UniProtKB-KW"/>
</dbReference>
<dbReference type="Gene3D" id="3.40.50.300">
    <property type="entry name" value="P-loop containing nucleotide triphosphate hydrolases"/>
    <property type="match status" value="1"/>
</dbReference>
<keyword evidence="10" id="KW-1185">Reference proteome</keyword>
<dbReference type="InterPro" id="IPR057335">
    <property type="entry name" value="Beta-barrel_SelB"/>
</dbReference>
<dbReference type="InterPro" id="IPR000795">
    <property type="entry name" value="T_Tr_GTP-bd_dom"/>
</dbReference>
<evidence type="ECO:0000256" key="2">
    <source>
        <dbReference type="ARBA" id="ARBA00015953"/>
    </source>
</evidence>
<evidence type="ECO:0000256" key="1">
    <source>
        <dbReference type="ARBA" id="ARBA00004496"/>
    </source>
</evidence>
<comment type="function">
    <text evidence="6">Translation factor necessary for the incorporation of selenocysteine into proteins. It probably replaces EF-Tu for the insertion of selenocysteine directed by the UGA codon. SelB binds GTP and GDP.</text>
</comment>
<dbReference type="InterPro" id="IPR009000">
    <property type="entry name" value="Transl_B-barrel_sf"/>
</dbReference>
<comment type="caution">
    <text evidence="9">The sequence shown here is derived from an EMBL/GenBank/DDBJ whole genome shotgun (WGS) entry which is preliminary data.</text>
</comment>
<feature type="domain" description="Tr-type G" evidence="8">
    <location>
        <begin position="1"/>
        <end position="172"/>
    </location>
</feature>
<keyword evidence="4" id="KW-0648">Protein biosynthesis</keyword>
<evidence type="ECO:0000256" key="5">
    <source>
        <dbReference type="ARBA" id="ARBA00023134"/>
    </source>
</evidence>
<dbReference type="InterPro" id="IPR004161">
    <property type="entry name" value="EFTu-like_2"/>
</dbReference>
<dbReference type="NCBIfam" id="TIGR00475">
    <property type="entry name" value="selB"/>
    <property type="match status" value="1"/>
</dbReference>
<dbReference type="InterPro" id="IPR036390">
    <property type="entry name" value="WH_DNA-bd_sf"/>
</dbReference>
<accession>A0A7X8TLV4</accession>
<keyword evidence="5" id="KW-0342">GTP-binding</keyword>
<dbReference type="InterPro" id="IPR036388">
    <property type="entry name" value="WH-like_DNA-bd_sf"/>
</dbReference>